<dbReference type="RefSeq" id="WP_111400168.1">
    <property type="nucleotide sequence ID" value="NZ_QKYU01000031.1"/>
</dbReference>
<keyword evidence="6" id="KW-0012">Acyltransferase</keyword>
<dbReference type="CDD" id="cd07984">
    <property type="entry name" value="LPLAT_LABLAT-like"/>
    <property type="match status" value="1"/>
</dbReference>
<organism evidence="7 8">
    <name type="scientific">Humitalea rosea</name>
    <dbReference type="NCBI Taxonomy" id="990373"/>
    <lineage>
        <taxon>Bacteria</taxon>
        <taxon>Pseudomonadati</taxon>
        <taxon>Pseudomonadota</taxon>
        <taxon>Alphaproteobacteria</taxon>
        <taxon>Acetobacterales</taxon>
        <taxon>Roseomonadaceae</taxon>
        <taxon>Humitalea</taxon>
    </lineage>
</organism>
<evidence type="ECO:0000313" key="7">
    <source>
        <dbReference type="EMBL" id="PZW38996.1"/>
    </source>
</evidence>
<protein>
    <submittedName>
        <fullName evidence="7">KDO2-lipid IV(A) lauroyltransferase</fullName>
    </submittedName>
</protein>
<evidence type="ECO:0000256" key="1">
    <source>
        <dbReference type="ARBA" id="ARBA00004533"/>
    </source>
</evidence>
<evidence type="ECO:0000313" key="8">
    <source>
        <dbReference type="Proteomes" id="UP000249688"/>
    </source>
</evidence>
<dbReference type="Pfam" id="PF03279">
    <property type="entry name" value="Lip_A_acyltrans"/>
    <property type="match status" value="1"/>
</dbReference>
<accession>A0A2W7HWG3</accession>
<name>A0A2W7HWG3_9PROT</name>
<comment type="caution">
    <text evidence="7">The sequence shown here is derived from an EMBL/GenBank/DDBJ whole genome shotgun (WGS) entry which is preliminary data.</text>
</comment>
<keyword evidence="3" id="KW-0997">Cell inner membrane</keyword>
<dbReference type="GO" id="GO:0009247">
    <property type="term" value="P:glycolipid biosynthetic process"/>
    <property type="evidence" value="ECO:0007669"/>
    <property type="project" value="UniProtKB-ARBA"/>
</dbReference>
<keyword evidence="8" id="KW-1185">Reference proteome</keyword>
<dbReference type="PANTHER" id="PTHR30606:SF9">
    <property type="entry name" value="LIPID A BIOSYNTHESIS LAUROYLTRANSFERASE"/>
    <property type="match status" value="1"/>
</dbReference>
<reference evidence="7 8" key="1">
    <citation type="submission" date="2018-06" db="EMBL/GenBank/DDBJ databases">
        <title>Genomic Encyclopedia of Archaeal and Bacterial Type Strains, Phase II (KMG-II): from individual species to whole genera.</title>
        <authorList>
            <person name="Goeker M."/>
        </authorList>
    </citation>
    <scope>NUCLEOTIDE SEQUENCE [LARGE SCALE GENOMIC DNA]</scope>
    <source>
        <strain evidence="7 8">DSM 24525</strain>
    </source>
</reference>
<dbReference type="GO" id="GO:0016746">
    <property type="term" value="F:acyltransferase activity"/>
    <property type="evidence" value="ECO:0007669"/>
    <property type="project" value="UniProtKB-KW"/>
</dbReference>
<sequence>MALSLRQRLVLLRVTEPLVAGVVRAGFGLLRLLGPKLAPRIGAAVARTVGPLTKAHRIAAENIRLAFPERDPAWQAEVARQAWDNLGRTACEYVHLAALWDLDVARPEAGRIYCDAATAARFTELAEDGRGALIFAAHLANWELPAVAAHGAGLAAAVLYRTPNNKRVAGDILALRGPMMGRLIPAGLLAPSRLARALAEGLHVGMLVDQRFGRGPRVMFLGREASANPLLGNLARRFDVPVHGTRAIRQPDGRIRLELTEAIPMPRDATGAVDVAAATQAVNTVIEGWVREHPGQWLWMHRRWR</sequence>
<proteinExistence type="predicted"/>
<comment type="subcellular location">
    <subcellularLocation>
        <location evidence="1">Cell inner membrane</location>
    </subcellularLocation>
</comment>
<evidence type="ECO:0000256" key="4">
    <source>
        <dbReference type="ARBA" id="ARBA00022679"/>
    </source>
</evidence>
<evidence type="ECO:0000256" key="2">
    <source>
        <dbReference type="ARBA" id="ARBA00022475"/>
    </source>
</evidence>
<dbReference type="OrthoDB" id="9801955at2"/>
<keyword evidence="2" id="KW-1003">Cell membrane</keyword>
<dbReference type="GO" id="GO:0005886">
    <property type="term" value="C:plasma membrane"/>
    <property type="evidence" value="ECO:0007669"/>
    <property type="project" value="UniProtKB-SubCell"/>
</dbReference>
<dbReference type="PANTHER" id="PTHR30606">
    <property type="entry name" value="LIPID A BIOSYNTHESIS LAUROYL ACYLTRANSFERASE"/>
    <property type="match status" value="1"/>
</dbReference>
<keyword evidence="5" id="KW-0472">Membrane</keyword>
<keyword evidence="4 7" id="KW-0808">Transferase</keyword>
<dbReference type="NCBIfam" id="NF005120">
    <property type="entry name" value="PRK06553.1"/>
    <property type="match status" value="1"/>
</dbReference>
<dbReference type="InterPro" id="IPR004960">
    <property type="entry name" value="LipA_acyltrans"/>
</dbReference>
<evidence type="ECO:0000256" key="6">
    <source>
        <dbReference type="ARBA" id="ARBA00023315"/>
    </source>
</evidence>
<evidence type="ECO:0000256" key="3">
    <source>
        <dbReference type="ARBA" id="ARBA00022519"/>
    </source>
</evidence>
<dbReference type="AlphaFoldDB" id="A0A2W7HWG3"/>
<gene>
    <name evidence="7" type="ORF">C8P66_13129</name>
</gene>
<dbReference type="Proteomes" id="UP000249688">
    <property type="component" value="Unassembled WGS sequence"/>
</dbReference>
<dbReference type="EMBL" id="QKYU01000031">
    <property type="protein sequence ID" value="PZW38996.1"/>
    <property type="molecule type" value="Genomic_DNA"/>
</dbReference>
<evidence type="ECO:0000256" key="5">
    <source>
        <dbReference type="ARBA" id="ARBA00023136"/>
    </source>
</evidence>